<accession>A0ABQ0B024</accession>
<dbReference type="Gene3D" id="2.30.30.320">
    <property type="entry name" value="DUF1653-like domain"/>
    <property type="match status" value="1"/>
</dbReference>
<feature type="domain" description="DUF1653" evidence="2">
    <location>
        <begin position="5"/>
        <end position="68"/>
    </location>
</feature>
<dbReference type="EMBL" id="BAABXL010000001">
    <property type="protein sequence ID" value="GAA6269639.1"/>
    <property type="molecule type" value="Genomic_DNA"/>
</dbReference>
<evidence type="ECO:0000256" key="1">
    <source>
        <dbReference type="SAM" id="MobiDB-lite"/>
    </source>
</evidence>
<protein>
    <recommendedName>
        <fullName evidence="2">DUF1653 domain-containing protein</fullName>
    </recommendedName>
</protein>
<dbReference type="InterPro" id="IPR037135">
    <property type="entry name" value="DUF1653-like_dom_sf"/>
</dbReference>
<sequence>MPGTFYRHFKNKLYQIVAVAAHSETGEPMVVYQALYGDYGVYVRPLDMFMSPVDREKYPDVKQQYRFERVWPGSESPGFQTQKEGAGESLPEEEELPGPWLERFLDADRPGDKLAVLKQMEGTVTRRELDCMFLSMDLQPEPKKDVKEQIQALRRYVQLLRRYDGTRLR</sequence>
<comment type="caution">
    <text evidence="3">The sequence shown here is derived from an EMBL/GenBank/DDBJ whole genome shotgun (WGS) entry which is preliminary data.</text>
</comment>
<gene>
    <name evidence="3" type="ORF">F130042H8_26990</name>
</gene>
<evidence type="ECO:0000259" key="2">
    <source>
        <dbReference type="Pfam" id="PF07866"/>
    </source>
</evidence>
<evidence type="ECO:0000313" key="3">
    <source>
        <dbReference type="EMBL" id="GAA6269639.1"/>
    </source>
</evidence>
<evidence type="ECO:0000313" key="4">
    <source>
        <dbReference type="Proteomes" id="UP001600894"/>
    </source>
</evidence>
<organism evidence="3 4">
    <name type="scientific">Enterocloster alcoholdehydrogenati</name>
    <dbReference type="NCBI Taxonomy" id="2547410"/>
    <lineage>
        <taxon>Bacteria</taxon>
        <taxon>Bacillati</taxon>
        <taxon>Bacillota</taxon>
        <taxon>Clostridia</taxon>
        <taxon>Lachnospirales</taxon>
        <taxon>Lachnospiraceae</taxon>
        <taxon>Enterocloster</taxon>
    </lineage>
</organism>
<name>A0ABQ0B024_9FIRM</name>
<reference evidence="3 4" key="1">
    <citation type="submission" date="2024-04" db="EMBL/GenBank/DDBJ databases">
        <title>Defined microbial consortia suppress multidrug-resistant proinflammatory Enterobacteriaceae via ecological control.</title>
        <authorList>
            <person name="Furuichi M."/>
            <person name="Kawaguchi T."/>
            <person name="Pust M."/>
            <person name="Yasuma K."/>
            <person name="Plichta D."/>
            <person name="Hasegawa N."/>
            <person name="Ohya T."/>
            <person name="Bhattarai S."/>
            <person name="Sasajima S."/>
            <person name="Aoto Y."/>
            <person name="Tuganbaev T."/>
            <person name="Yaginuma M."/>
            <person name="Ueda M."/>
            <person name="Okahashi N."/>
            <person name="Amafuji K."/>
            <person name="Kiridooshi Y."/>
            <person name="Sugita K."/>
            <person name="Strazar M."/>
            <person name="Skelly A."/>
            <person name="Suda W."/>
            <person name="Hattori M."/>
            <person name="Nakamoto N."/>
            <person name="Caballero S."/>
            <person name="Norman J."/>
            <person name="Olle B."/>
            <person name="Tanoue T."/>
            <person name="Arita M."/>
            <person name="Bucci V."/>
            <person name="Atarashi K."/>
            <person name="Xavier R."/>
            <person name="Honda K."/>
        </authorList>
    </citation>
    <scope>NUCLEOTIDE SEQUENCE [LARGE SCALE GENOMIC DNA]</scope>
    <source>
        <strain evidence="4">f13</strain>
    </source>
</reference>
<proteinExistence type="predicted"/>
<dbReference type="Proteomes" id="UP001600894">
    <property type="component" value="Unassembled WGS sequence"/>
</dbReference>
<dbReference type="InterPro" id="IPR023387">
    <property type="entry name" value="DUF1653-like_dom"/>
</dbReference>
<feature type="region of interest" description="Disordered" evidence="1">
    <location>
        <begin position="72"/>
        <end position="95"/>
    </location>
</feature>
<keyword evidence="4" id="KW-1185">Reference proteome</keyword>
<dbReference type="Pfam" id="PF07866">
    <property type="entry name" value="DUF1653"/>
    <property type="match status" value="1"/>
</dbReference>